<gene>
    <name evidence="2" type="ORF">ACFPXP_04460</name>
</gene>
<name>A0ABW1IKT4_9BACL</name>
<evidence type="ECO:0000313" key="3">
    <source>
        <dbReference type="Proteomes" id="UP001596250"/>
    </source>
</evidence>
<feature type="transmembrane region" description="Helical" evidence="1">
    <location>
        <begin position="58"/>
        <end position="84"/>
    </location>
</feature>
<organism evidence="2 3">
    <name type="scientific">Marinicrinis lubricantis</name>
    <dbReference type="NCBI Taxonomy" id="2086470"/>
    <lineage>
        <taxon>Bacteria</taxon>
        <taxon>Bacillati</taxon>
        <taxon>Bacillota</taxon>
        <taxon>Bacilli</taxon>
        <taxon>Bacillales</taxon>
        <taxon>Paenibacillaceae</taxon>
    </lineage>
</organism>
<dbReference type="RefSeq" id="WP_379892763.1">
    <property type="nucleotide sequence ID" value="NZ_CBCSCT010000012.1"/>
</dbReference>
<comment type="caution">
    <text evidence="2">The sequence shown here is derived from an EMBL/GenBank/DDBJ whole genome shotgun (WGS) entry which is preliminary data.</text>
</comment>
<keyword evidence="1" id="KW-0472">Membrane</keyword>
<accession>A0ABW1IKT4</accession>
<keyword evidence="3" id="KW-1185">Reference proteome</keyword>
<dbReference type="EMBL" id="JBHSQV010000029">
    <property type="protein sequence ID" value="MFC5985683.1"/>
    <property type="molecule type" value="Genomic_DNA"/>
</dbReference>
<protein>
    <submittedName>
        <fullName evidence="2">Uncharacterized protein</fullName>
    </submittedName>
</protein>
<evidence type="ECO:0000313" key="2">
    <source>
        <dbReference type="EMBL" id="MFC5985683.1"/>
    </source>
</evidence>
<keyword evidence="1" id="KW-0812">Transmembrane</keyword>
<proteinExistence type="predicted"/>
<sequence>MVEVAVFTFIVLLGILVLAAVKAYRGPALVFAAGLIIYLLAFMLDTPTEQKGIRLEGVLFTMITFLIVFPLYAIGIISWIMAYVRRRQQK</sequence>
<reference evidence="3" key="1">
    <citation type="journal article" date="2019" name="Int. J. Syst. Evol. Microbiol.">
        <title>The Global Catalogue of Microorganisms (GCM) 10K type strain sequencing project: providing services to taxonomists for standard genome sequencing and annotation.</title>
        <authorList>
            <consortium name="The Broad Institute Genomics Platform"/>
            <consortium name="The Broad Institute Genome Sequencing Center for Infectious Disease"/>
            <person name="Wu L."/>
            <person name="Ma J."/>
        </authorList>
    </citation>
    <scope>NUCLEOTIDE SEQUENCE [LARGE SCALE GENOMIC DNA]</scope>
    <source>
        <strain evidence="3">CCM 8749</strain>
    </source>
</reference>
<keyword evidence="1" id="KW-1133">Transmembrane helix</keyword>
<evidence type="ECO:0000256" key="1">
    <source>
        <dbReference type="SAM" id="Phobius"/>
    </source>
</evidence>
<dbReference type="Proteomes" id="UP001596250">
    <property type="component" value="Unassembled WGS sequence"/>
</dbReference>
<feature type="transmembrane region" description="Helical" evidence="1">
    <location>
        <begin position="29"/>
        <end position="46"/>
    </location>
</feature>